<dbReference type="GO" id="GO:0000976">
    <property type="term" value="F:transcription cis-regulatory region binding"/>
    <property type="evidence" value="ECO:0007669"/>
    <property type="project" value="TreeGrafter"/>
</dbReference>
<accession>D3AQD8</accession>
<keyword evidence="1 2" id="KW-0238">DNA-binding</keyword>
<dbReference type="GO" id="GO:0003700">
    <property type="term" value="F:DNA-binding transcription factor activity"/>
    <property type="evidence" value="ECO:0007669"/>
    <property type="project" value="TreeGrafter"/>
</dbReference>
<dbReference type="Gene3D" id="1.10.357.10">
    <property type="entry name" value="Tetracycline Repressor, domain 2"/>
    <property type="match status" value="1"/>
</dbReference>
<proteinExistence type="predicted"/>
<organism evidence="4 5">
    <name type="scientific">Hungatella hathewayi DSM 13479</name>
    <dbReference type="NCBI Taxonomy" id="566550"/>
    <lineage>
        <taxon>Bacteria</taxon>
        <taxon>Bacillati</taxon>
        <taxon>Bacillota</taxon>
        <taxon>Clostridia</taxon>
        <taxon>Lachnospirales</taxon>
        <taxon>Lachnospiraceae</taxon>
        <taxon>Hungatella</taxon>
    </lineage>
</organism>
<evidence type="ECO:0000259" key="3">
    <source>
        <dbReference type="PROSITE" id="PS50977"/>
    </source>
</evidence>
<evidence type="ECO:0000313" key="4">
    <source>
        <dbReference type="EMBL" id="EFC95968.1"/>
    </source>
</evidence>
<dbReference type="PROSITE" id="PS50977">
    <property type="entry name" value="HTH_TETR_2"/>
    <property type="match status" value="1"/>
</dbReference>
<dbReference type="PRINTS" id="PR00455">
    <property type="entry name" value="HTHTETR"/>
</dbReference>
<protein>
    <submittedName>
        <fullName evidence="4">Transcriptional regulator, TetR family</fullName>
    </submittedName>
</protein>
<dbReference type="HOGENOM" id="CLU_069356_27_3_9"/>
<dbReference type="EMBL" id="ACIO01000643">
    <property type="protein sequence ID" value="EFC95968.1"/>
    <property type="molecule type" value="Genomic_DNA"/>
</dbReference>
<evidence type="ECO:0000256" key="1">
    <source>
        <dbReference type="ARBA" id="ARBA00023125"/>
    </source>
</evidence>
<dbReference type="InterPro" id="IPR009057">
    <property type="entry name" value="Homeodomain-like_sf"/>
</dbReference>
<sequence>MEVEYMDDTSQRIVDAAMGLIRDKGYVATTTKDIAKQAGVNECTLFRKFSGKKDIVLAGIDQEKWRADVTPLAFENVTWDLRSDLEMFMNAYMDRITPDFVNLSIGLRAPQIYEETAPFIMMIPKAFVSSLIRYFEQMEEKGKLSHGNYESWAMTIFSATFGYTFLKASFDDSLSKLSRHDYVRDSVTVFLEGIGRREAPEQ</sequence>
<dbReference type="PANTHER" id="PTHR30055:SF226">
    <property type="entry name" value="HTH-TYPE TRANSCRIPTIONAL REGULATOR PKSA"/>
    <property type="match status" value="1"/>
</dbReference>
<dbReference type="SUPFAM" id="SSF46689">
    <property type="entry name" value="Homeodomain-like"/>
    <property type="match status" value="1"/>
</dbReference>
<comment type="caution">
    <text evidence="4">The sequence shown here is derived from an EMBL/GenBank/DDBJ whole genome shotgun (WGS) entry which is preliminary data.</text>
</comment>
<dbReference type="InterPro" id="IPR050109">
    <property type="entry name" value="HTH-type_TetR-like_transc_reg"/>
</dbReference>
<evidence type="ECO:0000313" key="5">
    <source>
        <dbReference type="Proteomes" id="UP000004968"/>
    </source>
</evidence>
<dbReference type="AlphaFoldDB" id="D3AQD8"/>
<feature type="DNA-binding region" description="H-T-H motif" evidence="2">
    <location>
        <begin position="30"/>
        <end position="49"/>
    </location>
</feature>
<dbReference type="InterPro" id="IPR001647">
    <property type="entry name" value="HTH_TetR"/>
</dbReference>
<dbReference type="Proteomes" id="UP000004968">
    <property type="component" value="Unassembled WGS sequence"/>
</dbReference>
<gene>
    <name evidence="4" type="ORF">CLOSTHATH_05843</name>
</gene>
<dbReference type="Pfam" id="PF00440">
    <property type="entry name" value="TetR_N"/>
    <property type="match status" value="1"/>
</dbReference>
<dbReference type="PANTHER" id="PTHR30055">
    <property type="entry name" value="HTH-TYPE TRANSCRIPTIONAL REGULATOR RUTR"/>
    <property type="match status" value="1"/>
</dbReference>
<name>D3AQD8_9FIRM</name>
<feature type="domain" description="HTH tetR-type" evidence="3">
    <location>
        <begin position="7"/>
        <end position="67"/>
    </location>
</feature>
<evidence type="ECO:0000256" key="2">
    <source>
        <dbReference type="PROSITE-ProRule" id="PRU00335"/>
    </source>
</evidence>
<reference evidence="4 5" key="1">
    <citation type="submission" date="2010-01" db="EMBL/GenBank/DDBJ databases">
        <authorList>
            <person name="Weinstock G."/>
            <person name="Sodergren E."/>
            <person name="Clifton S."/>
            <person name="Fulton L."/>
            <person name="Fulton B."/>
            <person name="Courtney L."/>
            <person name="Fronick C."/>
            <person name="Harrison M."/>
            <person name="Strong C."/>
            <person name="Farmer C."/>
            <person name="Delahaunty K."/>
            <person name="Markovic C."/>
            <person name="Hall O."/>
            <person name="Minx P."/>
            <person name="Tomlinson C."/>
            <person name="Mitreva M."/>
            <person name="Nelson J."/>
            <person name="Hou S."/>
            <person name="Wollam A."/>
            <person name="Pepin K.H."/>
            <person name="Johnson M."/>
            <person name="Bhonagiri V."/>
            <person name="Nash W.E."/>
            <person name="Warren W."/>
            <person name="Chinwalla A."/>
            <person name="Mardis E.R."/>
            <person name="Wilson R.K."/>
        </authorList>
    </citation>
    <scope>NUCLEOTIDE SEQUENCE [LARGE SCALE GENOMIC DNA]</scope>
    <source>
        <strain evidence="4 5">DSM 13479</strain>
    </source>
</reference>